<feature type="region of interest" description="Disordered" evidence="2">
    <location>
        <begin position="182"/>
        <end position="210"/>
    </location>
</feature>
<keyword evidence="1" id="KW-0175">Coiled coil</keyword>
<dbReference type="EMBL" id="MTEJ01000002">
    <property type="protein sequence ID" value="OQX16796.1"/>
    <property type="molecule type" value="Genomic_DNA"/>
</dbReference>
<evidence type="ECO:0000256" key="4">
    <source>
        <dbReference type="SAM" id="SignalP"/>
    </source>
</evidence>
<feature type="signal peptide" evidence="4">
    <location>
        <begin position="1"/>
        <end position="24"/>
    </location>
</feature>
<keyword evidence="3" id="KW-0472">Membrane</keyword>
<evidence type="ECO:0000313" key="5">
    <source>
        <dbReference type="EMBL" id="OQX16796.1"/>
    </source>
</evidence>
<evidence type="ECO:0008006" key="7">
    <source>
        <dbReference type="Google" id="ProtNLM"/>
    </source>
</evidence>
<reference evidence="5 6" key="1">
    <citation type="submission" date="2017-01" db="EMBL/GenBank/DDBJ databases">
        <title>Novel large sulfur bacteria in the metagenomes of groundwater-fed chemosynthetic microbial mats in the Lake Huron basin.</title>
        <authorList>
            <person name="Sharrar A.M."/>
            <person name="Flood B.E."/>
            <person name="Bailey J.V."/>
            <person name="Jones D.S."/>
            <person name="Biddanda B."/>
            <person name="Ruberg S.A."/>
            <person name="Marcus D.N."/>
            <person name="Dick G.J."/>
        </authorList>
    </citation>
    <scope>NUCLEOTIDE SEQUENCE [LARGE SCALE GENOMIC DNA]</scope>
    <source>
        <strain evidence="5">A8</strain>
    </source>
</reference>
<evidence type="ECO:0000256" key="1">
    <source>
        <dbReference type="SAM" id="Coils"/>
    </source>
</evidence>
<evidence type="ECO:0000256" key="3">
    <source>
        <dbReference type="SAM" id="Phobius"/>
    </source>
</evidence>
<evidence type="ECO:0000256" key="2">
    <source>
        <dbReference type="SAM" id="MobiDB-lite"/>
    </source>
</evidence>
<protein>
    <recommendedName>
        <fullName evidence="7">Tetratricopeptide repeat-like domain-containing protein</fullName>
    </recommendedName>
</protein>
<dbReference type="AlphaFoldDB" id="A0A1Y1QYK1"/>
<feature type="region of interest" description="Disordered" evidence="2">
    <location>
        <begin position="131"/>
        <end position="161"/>
    </location>
</feature>
<name>A0A1Y1QYK1_9GAMM</name>
<comment type="caution">
    <text evidence="5">The sequence shown here is derived from an EMBL/GenBank/DDBJ whole genome shotgun (WGS) entry which is preliminary data.</text>
</comment>
<dbReference type="Proteomes" id="UP000192491">
    <property type="component" value="Unassembled WGS sequence"/>
</dbReference>
<organism evidence="5 6">
    <name type="scientific">Thiothrix lacustris</name>
    <dbReference type="NCBI Taxonomy" id="525917"/>
    <lineage>
        <taxon>Bacteria</taxon>
        <taxon>Pseudomonadati</taxon>
        <taxon>Pseudomonadota</taxon>
        <taxon>Gammaproteobacteria</taxon>
        <taxon>Thiotrichales</taxon>
        <taxon>Thiotrichaceae</taxon>
        <taxon>Thiothrix</taxon>
    </lineage>
</organism>
<keyword evidence="4" id="KW-0732">Signal</keyword>
<feature type="coiled-coil region" evidence="1">
    <location>
        <begin position="253"/>
        <end position="294"/>
    </location>
</feature>
<feature type="region of interest" description="Disordered" evidence="2">
    <location>
        <begin position="622"/>
        <end position="679"/>
    </location>
</feature>
<accession>A0A1Y1QYK1</accession>
<proteinExistence type="predicted"/>
<feature type="transmembrane region" description="Helical" evidence="3">
    <location>
        <begin position="300"/>
        <end position="320"/>
    </location>
</feature>
<feature type="chain" id="PRO_5012665987" description="Tetratricopeptide repeat-like domain-containing protein" evidence="4">
    <location>
        <begin position="25"/>
        <end position="679"/>
    </location>
</feature>
<keyword evidence="3" id="KW-0812">Transmembrane</keyword>
<dbReference type="PANTHER" id="PTHR48125">
    <property type="entry name" value="LP07818P1"/>
    <property type="match status" value="1"/>
</dbReference>
<dbReference type="PANTHER" id="PTHR48125:SF12">
    <property type="entry name" value="AT HOOK TRANSCRIPTION FACTOR FAMILY-RELATED"/>
    <property type="match status" value="1"/>
</dbReference>
<keyword evidence="3" id="KW-1133">Transmembrane helix</keyword>
<evidence type="ECO:0000313" key="6">
    <source>
        <dbReference type="Proteomes" id="UP000192491"/>
    </source>
</evidence>
<gene>
    <name evidence="5" type="ORF">BWK73_02320</name>
</gene>
<sequence>MKNRVSYFVALMAVLTGAASTGHAFTLGDLRGSAVIGRSLDVSVPVLPGAGEEAQVSCLSADVLYADAQQVRPSLTVTQTTAGPVPVAMVRIRSASAVSEPVVTVVLRSTCGSPISRQYVLLSDFPAPDLPRAETPPVAEPLPPVSVGRSEAPPQGAASDNGLAPVAVAAAVPELRRVQSVATPARPVAPKPAAPVKKRPKPPAEPVKVVPLPPQAKPVLKLDQSLVLPVQGETPVPMAQPASAAASAPSEEVVQQALRIEALQNDIKVLKEMALKNQANLADFQAKLRQAEDERVPLTWFYLLASLLAASLATLTWLLLKQQAVKKNDDAWWQQVKDETSETVAISPPSTLQPPVLPTDLDTPRARVAPVMPVATATALAKTPAVFDTQPIADADLDLDIDLDSLAPADEPPSDSRPLALLPVDEAATAHNINVENVSDIRQQAEFFVSLGQTDRALNVLRKQIMESPEPNPLVYLDLLTLYHTQGLKSDFRELRAAFNRFFNGVVPDFPAFSQESQDLLDYPEPLAVLVRFWPNIEAIAFLEACIFRNEAAPMQMSFDLPAFRDLLMLHAVAEKVTSDSPWKMTHFAGLSGQSTASAELAGLAMVMDMRGKAAAKAEEAAAAEEQAQEDSFKPLSVAGPPSQGLDLEFPADDAPSSAPEPKTTPADKRGDSPYPDSL</sequence>